<dbReference type="STRING" id="1716141.STSP_43270"/>
<evidence type="ECO:0000313" key="1">
    <source>
        <dbReference type="EMBL" id="OAH12294.1"/>
    </source>
</evidence>
<dbReference type="EMBL" id="LOHS01000092">
    <property type="protein sequence ID" value="OAH12294.1"/>
    <property type="molecule type" value="Genomic_DNA"/>
</dbReference>
<accession>A0A177HQ11</accession>
<comment type="caution">
    <text evidence="1">The sequence shown here is derived from an EMBL/GenBank/DDBJ whole genome shotgun (WGS) entry which is preliminary data.</text>
</comment>
<reference evidence="1 2" key="1">
    <citation type="submission" date="2015-12" db="EMBL/GenBank/DDBJ databases">
        <title>Genome sequence of Streptomyces sp. G25.</title>
        <authorList>
            <person name="Poehlein A."/>
            <person name="Roettig A."/>
            <person name="Hiessl S."/>
            <person name="Hauschild P."/>
            <person name="Schauer J."/>
            <person name="Madkour M.H."/>
            <person name="Al-Ansari A.M."/>
            <person name="Almakishah N.H."/>
            <person name="Steinbuechel A."/>
            <person name="Daniel R."/>
        </authorList>
    </citation>
    <scope>NUCLEOTIDE SEQUENCE [LARGE SCALE GENOMIC DNA]</scope>
    <source>
        <strain evidence="2">G25(2015)</strain>
    </source>
</reference>
<evidence type="ECO:0000313" key="2">
    <source>
        <dbReference type="Proteomes" id="UP000077381"/>
    </source>
</evidence>
<dbReference type="AlphaFoldDB" id="A0A177HQ11"/>
<sequence>MLTVAFLSYVPPEPSPLPEPPPHAVRVRARVAAVAVPYREVFLRLKVMLMAERTLSYCEDVKGGG</sequence>
<gene>
    <name evidence="1" type="ORF">STSP_43270</name>
</gene>
<dbReference type="RefSeq" id="WP_067280383.1">
    <property type="nucleotide sequence ID" value="NZ_LOHS01000092.1"/>
</dbReference>
<protein>
    <submittedName>
        <fullName evidence="1">Uncharacterized protein</fullName>
    </submittedName>
</protein>
<dbReference type="PATRIC" id="fig|1716141.3.peg.4552"/>
<keyword evidence="2" id="KW-1185">Reference proteome</keyword>
<organism evidence="1 2">
    <name type="scientific">Streptomyces jeddahensis</name>
    <dbReference type="NCBI Taxonomy" id="1716141"/>
    <lineage>
        <taxon>Bacteria</taxon>
        <taxon>Bacillati</taxon>
        <taxon>Actinomycetota</taxon>
        <taxon>Actinomycetes</taxon>
        <taxon>Kitasatosporales</taxon>
        <taxon>Streptomycetaceae</taxon>
        <taxon>Streptomyces</taxon>
    </lineage>
</organism>
<proteinExistence type="predicted"/>
<name>A0A177HQ11_9ACTN</name>
<dbReference type="Proteomes" id="UP000077381">
    <property type="component" value="Unassembled WGS sequence"/>
</dbReference>